<keyword evidence="3" id="KW-0378">Hydrolase</keyword>
<dbReference type="PANTHER" id="PTHR23081">
    <property type="entry name" value="RNA POLYMERASE II CTD PHOSPHATASE"/>
    <property type="match status" value="1"/>
</dbReference>
<evidence type="ECO:0000313" key="8">
    <source>
        <dbReference type="Ensembl" id="ENSGACP00000049101.1"/>
    </source>
</evidence>
<dbReference type="InterPro" id="IPR023214">
    <property type="entry name" value="HAD_sf"/>
</dbReference>
<keyword evidence="9" id="KW-1185">Reference proteome</keyword>
<evidence type="ECO:0000256" key="3">
    <source>
        <dbReference type="ARBA" id="ARBA00022801"/>
    </source>
</evidence>
<reference evidence="8 9" key="1">
    <citation type="journal article" date="2021" name="G3 (Bethesda)">
        <title>Improved contiguity of the threespine stickleback genome using long-read sequencing.</title>
        <authorList>
            <person name="Nath S."/>
            <person name="Shaw D.E."/>
            <person name="White M.A."/>
        </authorList>
    </citation>
    <scope>NUCLEOTIDE SEQUENCE [LARGE SCALE GENOMIC DNA]</scope>
    <source>
        <strain evidence="8 9">Lake Benthic</strain>
    </source>
</reference>
<dbReference type="InterPro" id="IPR004274">
    <property type="entry name" value="FCP1_dom"/>
</dbReference>
<dbReference type="GeneTree" id="ENSGT00390000015641"/>
<dbReference type="InterPro" id="IPR036412">
    <property type="entry name" value="HAD-like_sf"/>
</dbReference>
<evidence type="ECO:0000256" key="2">
    <source>
        <dbReference type="ARBA" id="ARBA00013081"/>
    </source>
</evidence>
<dbReference type="Gene3D" id="3.40.50.1000">
    <property type="entry name" value="HAD superfamily/HAD-like"/>
    <property type="match status" value="1"/>
</dbReference>
<dbReference type="PROSITE" id="PS50969">
    <property type="entry name" value="FCP1"/>
    <property type="match status" value="1"/>
</dbReference>
<reference evidence="8" key="2">
    <citation type="submission" date="2025-08" db="UniProtKB">
        <authorList>
            <consortium name="Ensembl"/>
        </authorList>
    </citation>
    <scope>IDENTIFICATION</scope>
</reference>
<dbReference type="CDD" id="cd07521">
    <property type="entry name" value="HAD_FCP1-like"/>
    <property type="match status" value="1"/>
</dbReference>
<dbReference type="GO" id="GO:0005634">
    <property type="term" value="C:nucleus"/>
    <property type="evidence" value="ECO:0007669"/>
    <property type="project" value="UniProtKB-SubCell"/>
</dbReference>
<comment type="catalytic activity">
    <reaction evidence="6">
        <text>O-phospho-L-threonyl-[protein] + H2O = L-threonyl-[protein] + phosphate</text>
        <dbReference type="Rhea" id="RHEA:47004"/>
        <dbReference type="Rhea" id="RHEA-COMP:11060"/>
        <dbReference type="Rhea" id="RHEA-COMP:11605"/>
        <dbReference type="ChEBI" id="CHEBI:15377"/>
        <dbReference type="ChEBI" id="CHEBI:30013"/>
        <dbReference type="ChEBI" id="CHEBI:43474"/>
        <dbReference type="ChEBI" id="CHEBI:61977"/>
        <dbReference type="EC" id="3.1.3.16"/>
    </reaction>
</comment>
<dbReference type="Pfam" id="PF03031">
    <property type="entry name" value="NIF"/>
    <property type="match status" value="1"/>
</dbReference>
<evidence type="ECO:0000256" key="4">
    <source>
        <dbReference type="ARBA" id="ARBA00023242"/>
    </source>
</evidence>
<protein>
    <recommendedName>
        <fullName evidence="2">protein-serine/threonine phosphatase</fullName>
        <ecNumber evidence="2">3.1.3.16</ecNumber>
    </recommendedName>
</protein>
<dbReference type="AlphaFoldDB" id="A0AAQ4QFX7"/>
<proteinExistence type="predicted"/>
<dbReference type="EC" id="3.1.3.16" evidence="2"/>
<dbReference type="GO" id="GO:0008420">
    <property type="term" value="F:RNA polymerase II CTD heptapeptide repeat phosphatase activity"/>
    <property type="evidence" value="ECO:0007669"/>
    <property type="project" value="InterPro"/>
</dbReference>
<keyword evidence="4" id="KW-0539">Nucleus</keyword>
<feature type="domain" description="FCP1 homology" evidence="7">
    <location>
        <begin position="165"/>
        <end position="249"/>
    </location>
</feature>
<dbReference type="InterPro" id="IPR011053">
    <property type="entry name" value="Single_hybrid_motif"/>
</dbReference>
<comment type="subcellular location">
    <subcellularLocation>
        <location evidence="1">Nucleus</location>
    </subcellularLocation>
</comment>
<evidence type="ECO:0000256" key="1">
    <source>
        <dbReference type="ARBA" id="ARBA00004123"/>
    </source>
</evidence>
<comment type="catalytic activity">
    <reaction evidence="5">
        <text>O-phospho-L-seryl-[protein] + H2O = L-seryl-[protein] + phosphate</text>
        <dbReference type="Rhea" id="RHEA:20629"/>
        <dbReference type="Rhea" id="RHEA-COMP:9863"/>
        <dbReference type="Rhea" id="RHEA-COMP:11604"/>
        <dbReference type="ChEBI" id="CHEBI:15377"/>
        <dbReference type="ChEBI" id="CHEBI:29999"/>
        <dbReference type="ChEBI" id="CHEBI:43474"/>
        <dbReference type="ChEBI" id="CHEBI:83421"/>
        <dbReference type="EC" id="3.1.3.16"/>
    </reaction>
</comment>
<reference evidence="8" key="3">
    <citation type="submission" date="2025-09" db="UniProtKB">
        <authorList>
            <consortium name="Ensembl"/>
        </authorList>
    </citation>
    <scope>IDENTIFICATION</scope>
</reference>
<evidence type="ECO:0000256" key="5">
    <source>
        <dbReference type="ARBA" id="ARBA00047761"/>
    </source>
</evidence>
<dbReference type="InterPro" id="IPR058785">
    <property type="entry name" value="BSH_FCP1"/>
</dbReference>
<accession>A0AAQ4QFX7</accession>
<dbReference type="Gene3D" id="2.40.50.100">
    <property type="match status" value="1"/>
</dbReference>
<name>A0AAQ4QFX7_GASAC</name>
<sequence length="249" mass="27258">SGPLQKSKGGSGPTVQVADICLPKGALPLRLLEWKVKPGSHVNLDSVLALCAPIPAEKGAEVARQPERKVKSDRSGVVKELCCQLGQVIPPGGVVVRIEECSHPIVMKGLCAECGQDLTQLQGTNGNQQTPISTATVSMVHSVPELMVSSEQAEELGREDQQRLHRNRKLVLMVDLDQTLIHTTEQHCQRMSNKGIFHFQLGRGDPMLHTRLRPHCKAFLEKIAKLYELHVFTFGSRLYAHTIAGNGLS</sequence>
<dbReference type="Pfam" id="PF26077">
    <property type="entry name" value="BSH_Fcp1"/>
    <property type="match status" value="1"/>
</dbReference>
<dbReference type="PANTHER" id="PTHR23081:SF36">
    <property type="entry name" value="RNA POLYMERASE II SUBUNIT A C-TERMINAL DOMAIN PHOSPHATASE"/>
    <property type="match status" value="1"/>
</dbReference>
<dbReference type="SMART" id="SM00577">
    <property type="entry name" value="CPDc"/>
    <property type="match status" value="1"/>
</dbReference>
<dbReference type="InterPro" id="IPR039189">
    <property type="entry name" value="Fcp1"/>
</dbReference>
<dbReference type="Proteomes" id="UP000007635">
    <property type="component" value="Chromosome X"/>
</dbReference>
<evidence type="ECO:0000313" key="9">
    <source>
        <dbReference type="Proteomes" id="UP000007635"/>
    </source>
</evidence>
<evidence type="ECO:0000256" key="6">
    <source>
        <dbReference type="ARBA" id="ARBA00048336"/>
    </source>
</evidence>
<organism evidence="8 9">
    <name type="scientific">Gasterosteus aculeatus aculeatus</name>
    <name type="common">three-spined stickleback</name>
    <dbReference type="NCBI Taxonomy" id="481459"/>
    <lineage>
        <taxon>Eukaryota</taxon>
        <taxon>Metazoa</taxon>
        <taxon>Chordata</taxon>
        <taxon>Craniata</taxon>
        <taxon>Vertebrata</taxon>
        <taxon>Euteleostomi</taxon>
        <taxon>Actinopterygii</taxon>
        <taxon>Neopterygii</taxon>
        <taxon>Teleostei</taxon>
        <taxon>Neoteleostei</taxon>
        <taxon>Acanthomorphata</taxon>
        <taxon>Eupercaria</taxon>
        <taxon>Perciformes</taxon>
        <taxon>Cottioidei</taxon>
        <taxon>Gasterosteales</taxon>
        <taxon>Gasterosteidae</taxon>
        <taxon>Gasterosteus</taxon>
    </lineage>
</organism>
<dbReference type="FunFam" id="2.40.50.100:FF:000046">
    <property type="entry name" value="RNA polymerase II subunit A C-terminal domain phosphatase"/>
    <property type="match status" value="1"/>
</dbReference>
<dbReference type="SUPFAM" id="SSF56784">
    <property type="entry name" value="HAD-like"/>
    <property type="match status" value="1"/>
</dbReference>
<dbReference type="SUPFAM" id="SSF51230">
    <property type="entry name" value="Single hybrid motif"/>
    <property type="match status" value="1"/>
</dbReference>
<dbReference type="Ensembl" id="ENSGACT00000051755.1">
    <property type="protein sequence ID" value="ENSGACP00000049101.1"/>
    <property type="gene ID" value="ENSGACG00000008676.3"/>
</dbReference>
<evidence type="ECO:0000259" key="7">
    <source>
        <dbReference type="PROSITE" id="PS50969"/>
    </source>
</evidence>